<evidence type="ECO:0000313" key="2">
    <source>
        <dbReference type="EMBL" id="TCO67753.1"/>
    </source>
</evidence>
<dbReference type="RefSeq" id="WP_132039118.1">
    <property type="nucleotide sequence ID" value="NZ_SLWU01000005.1"/>
</dbReference>
<evidence type="ECO:0000259" key="1">
    <source>
        <dbReference type="Pfam" id="PF01248"/>
    </source>
</evidence>
<dbReference type="SUPFAM" id="SSF55315">
    <property type="entry name" value="L30e-like"/>
    <property type="match status" value="1"/>
</dbReference>
<dbReference type="NCBIfam" id="NF004078">
    <property type="entry name" value="PRK05583.1"/>
    <property type="match status" value="1"/>
</dbReference>
<sequence>MRNDRFHSILGLAKKAGKLVSGSYSVEKYLKTRKVFLVVIAEDFSKRSSEKFIKLCADKKVPYLVYSNKQDLGRAIGREIVGIIAITDEGFMKLLKEAAKGENYGGE</sequence>
<comment type="caution">
    <text evidence="2">The sequence shown here is derived from an EMBL/GenBank/DDBJ whole genome shotgun (WGS) entry which is preliminary data.</text>
</comment>
<dbReference type="Gene3D" id="3.30.1330.30">
    <property type="match status" value="1"/>
</dbReference>
<dbReference type="InterPro" id="IPR029064">
    <property type="entry name" value="Ribosomal_eL30-like_sf"/>
</dbReference>
<dbReference type="GO" id="GO:0005840">
    <property type="term" value="C:ribosome"/>
    <property type="evidence" value="ECO:0007669"/>
    <property type="project" value="UniProtKB-KW"/>
</dbReference>
<reference evidence="2 3" key="1">
    <citation type="submission" date="2019-03" db="EMBL/GenBank/DDBJ databases">
        <title>Genomic Encyclopedia of Type Strains, Phase IV (KMG-IV): sequencing the most valuable type-strain genomes for metagenomic binning, comparative biology and taxonomic classification.</title>
        <authorList>
            <person name="Goeker M."/>
        </authorList>
    </citation>
    <scope>NUCLEOTIDE SEQUENCE [LARGE SCALE GENOMIC DNA]</scope>
    <source>
        <strain evidence="2 3">DSM 13054</strain>
    </source>
</reference>
<protein>
    <submittedName>
        <fullName evidence="2">LSU ribosomal protein L7AE</fullName>
    </submittedName>
</protein>
<dbReference type="Pfam" id="PF01248">
    <property type="entry name" value="Ribosomal_L7Ae"/>
    <property type="match status" value="1"/>
</dbReference>
<organism evidence="2 3">
    <name type="scientific">Caldanaerobacter subterraneus</name>
    <dbReference type="NCBI Taxonomy" id="911092"/>
    <lineage>
        <taxon>Bacteria</taxon>
        <taxon>Bacillati</taxon>
        <taxon>Bacillota</taxon>
        <taxon>Clostridia</taxon>
        <taxon>Thermoanaerobacterales</taxon>
        <taxon>Thermoanaerobacteraceae</taxon>
        <taxon>Caldanaerobacter</taxon>
    </lineage>
</organism>
<gene>
    <name evidence="2" type="ORF">EV203_10514</name>
</gene>
<dbReference type="Proteomes" id="UP000294886">
    <property type="component" value="Unassembled WGS sequence"/>
</dbReference>
<name>A0A4R2K3Q0_9THEO</name>
<dbReference type="EMBL" id="SLWU01000005">
    <property type="protein sequence ID" value="TCO67753.1"/>
    <property type="molecule type" value="Genomic_DNA"/>
</dbReference>
<feature type="domain" description="Ribosomal protein eL8/eL30/eS12/Gadd45" evidence="1">
    <location>
        <begin position="6"/>
        <end position="94"/>
    </location>
</feature>
<accession>A0A4R2K3Q0</accession>
<proteinExistence type="predicted"/>
<keyword evidence="2" id="KW-0687">Ribonucleoprotein</keyword>
<dbReference type="AlphaFoldDB" id="A0A4R2K3Q0"/>
<keyword evidence="2" id="KW-0689">Ribosomal protein</keyword>
<dbReference type="InterPro" id="IPR004038">
    <property type="entry name" value="Ribosomal_eL8/eL30/eS12/Gad45"/>
</dbReference>
<evidence type="ECO:0000313" key="3">
    <source>
        <dbReference type="Proteomes" id="UP000294886"/>
    </source>
</evidence>